<accession>A0AAD7R0M7</accession>
<organism evidence="1 2">
    <name type="scientific">Aldrovandia affinis</name>
    <dbReference type="NCBI Taxonomy" id="143900"/>
    <lineage>
        <taxon>Eukaryota</taxon>
        <taxon>Metazoa</taxon>
        <taxon>Chordata</taxon>
        <taxon>Craniata</taxon>
        <taxon>Vertebrata</taxon>
        <taxon>Euteleostomi</taxon>
        <taxon>Actinopterygii</taxon>
        <taxon>Neopterygii</taxon>
        <taxon>Teleostei</taxon>
        <taxon>Notacanthiformes</taxon>
        <taxon>Halosauridae</taxon>
        <taxon>Aldrovandia</taxon>
    </lineage>
</organism>
<dbReference type="EMBL" id="JAINUG010002077">
    <property type="protein sequence ID" value="KAJ8351087.1"/>
    <property type="molecule type" value="Genomic_DNA"/>
</dbReference>
<evidence type="ECO:0000313" key="2">
    <source>
        <dbReference type="Proteomes" id="UP001221898"/>
    </source>
</evidence>
<reference evidence="1" key="1">
    <citation type="journal article" date="2023" name="Science">
        <title>Genome structures resolve the early diversification of teleost fishes.</title>
        <authorList>
            <person name="Parey E."/>
            <person name="Louis A."/>
            <person name="Montfort J."/>
            <person name="Bouchez O."/>
            <person name="Roques C."/>
            <person name="Iampietro C."/>
            <person name="Lluch J."/>
            <person name="Castinel A."/>
            <person name="Donnadieu C."/>
            <person name="Desvignes T."/>
            <person name="Floi Bucao C."/>
            <person name="Jouanno E."/>
            <person name="Wen M."/>
            <person name="Mejri S."/>
            <person name="Dirks R."/>
            <person name="Jansen H."/>
            <person name="Henkel C."/>
            <person name="Chen W.J."/>
            <person name="Zahm M."/>
            <person name="Cabau C."/>
            <person name="Klopp C."/>
            <person name="Thompson A.W."/>
            <person name="Robinson-Rechavi M."/>
            <person name="Braasch I."/>
            <person name="Lecointre G."/>
            <person name="Bobe J."/>
            <person name="Postlethwait J.H."/>
            <person name="Berthelot C."/>
            <person name="Roest Crollius H."/>
            <person name="Guiguen Y."/>
        </authorList>
    </citation>
    <scope>NUCLEOTIDE SEQUENCE</scope>
    <source>
        <strain evidence="1">NC1722</strain>
    </source>
</reference>
<keyword evidence="2" id="KW-1185">Reference proteome</keyword>
<evidence type="ECO:0000313" key="1">
    <source>
        <dbReference type="EMBL" id="KAJ8351087.1"/>
    </source>
</evidence>
<sequence length="150" mass="16570">MGTGQTPLPSWPPSLCLRRESLSTIFPDTSEKQNSTFSLGSEVNRTLEWVGGQQVNRGSTQGLLNQTALWIQCEDSAGPDGCILLAVPASVQRAEAVRLMYLRSWAVLTCNAPHQQVFRASRSESFTPVLNENAAARPYISCDYRVRQII</sequence>
<dbReference type="AlphaFoldDB" id="A0AAD7R0M7"/>
<protein>
    <submittedName>
        <fullName evidence="1">Uncharacterized protein</fullName>
    </submittedName>
</protein>
<gene>
    <name evidence="1" type="ORF">AAFF_G00151590</name>
</gene>
<dbReference type="Proteomes" id="UP001221898">
    <property type="component" value="Unassembled WGS sequence"/>
</dbReference>
<name>A0AAD7R0M7_9TELE</name>
<proteinExistence type="predicted"/>
<comment type="caution">
    <text evidence="1">The sequence shown here is derived from an EMBL/GenBank/DDBJ whole genome shotgun (WGS) entry which is preliminary data.</text>
</comment>